<evidence type="ECO:0000259" key="5">
    <source>
        <dbReference type="Pfam" id="PF13439"/>
    </source>
</evidence>
<dbReference type="GO" id="GO:0016757">
    <property type="term" value="F:glycosyltransferase activity"/>
    <property type="evidence" value="ECO:0007669"/>
    <property type="project" value="UniProtKB-KW"/>
</dbReference>
<keyword evidence="2 6" id="KW-0808">Transferase</keyword>
<keyword evidence="3" id="KW-0732">Signal</keyword>
<dbReference type="InterPro" id="IPR001296">
    <property type="entry name" value="Glyco_trans_1"/>
</dbReference>
<dbReference type="AlphaFoldDB" id="A0A5E4TR57"/>
<organism evidence="6 7">
    <name type="scientific">Pandoraea terrae</name>
    <dbReference type="NCBI Taxonomy" id="1537710"/>
    <lineage>
        <taxon>Bacteria</taxon>
        <taxon>Pseudomonadati</taxon>
        <taxon>Pseudomonadota</taxon>
        <taxon>Betaproteobacteria</taxon>
        <taxon>Burkholderiales</taxon>
        <taxon>Burkholderiaceae</taxon>
        <taxon>Pandoraea</taxon>
    </lineage>
</organism>
<accession>A0A5E4TR57</accession>
<feature type="signal peptide" evidence="3">
    <location>
        <begin position="1"/>
        <end position="17"/>
    </location>
</feature>
<dbReference type="Pfam" id="PF00534">
    <property type="entry name" value="Glycos_transf_1"/>
    <property type="match status" value="1"/>
</dbReference>
<dbReference type="PANTHER" id="PTHR12526:SF510">
    <property type="entry name" value="D-INOSITOL 3-PHOSPHATE GLYCOSYLTRANSFERASE"/>
    <property type="match status" value="1"/>
</dbReference>
<evidence type="ECO:0000313" key="7">
    <source>
        <dbReference type="Proteomes" id="UP000414233"/>
    </source>
</evidence>
<feature type="domain" description="Glycosyltransferase subfamily 4-like N-terminal" evidence="5">
    <location>
        <begin position="18"/>
        <end position="171"/>
    </location>
</feature>
<dbReference type="OrthoDB" id="570545at2"/>
<keyword evidence="7" id="KW-1185">Reference proteome</keyword>
<dbReference type="InterPro" id="IPR028098">
    <property type="entry name" value="Glyco_trans_4-like_N"/>
</dbReference>
<dbReference type="PANTHER" id="PTHR12526">
    <property type="entry name" value="GLYCOSYLTRANSFERASE"/>
    <property type="match status" value="1"/>
</dbReference>
<evidence type="ECO:0000313" key="6">
    <source>
        <dbReference type="EMBL" id="VVD89094.1"/>
    </source>
</evidence>
<dbReference type="EMBL" id="CABPRZ010000005">
    <property type="protein sequence ID" value="VVD89094.1"/>
    <property type="molecule type" value="Genomic_DNA"/>
</dbReference>
<gene>
    <name evidence="6" type="primary">pglH</name>
    <name evidence="6" type="ORF">PTE30175_01453</name>
</gene>
<dbReference type="Proteomes" id="UP000414233">
    <property type="component" value="Unassembled WGS sequence"/>
</dbReference>
<reference evidence="6 7" key="1">
    <citation type="submission" date="2019-08" db="EMBL/GenBank/DDBJ databases">
        <authorList>
            <person name="Peeters C."/>
        </authorList>
    </citation>
    <scope>NUCLEOTIDE SEQUENCE [LARGE SCALE GENOMIC DNA]</scope>
    <source>
        <strain evidence="6 7">LMG 30175</strain>
    </source>
</reference>
<proteinExistence type="predicted"/>
<keyword evidence="1 6" id="KW-0328">Glycosyltransferase</keyword>
<feature type="domain" description="Glycosyl transferase family 1" evidence="4">
    <location>
        <begin position="184"/>
        <end position="337"/>
    </location>
</feature>
<protein>
    <submittedName>
        <fullName evidence="6">GalNAc-alpha-(1-&gt;4)-GalNAc-alpha-(1-&gt;3)-diNAcBac-PP-undecaprenol alpha-1,4-N-acetyl-D-galactosaminyltransferase</fullName>
        <ecNumber evidence="6">2.4.1.292</ecNumber>
    </submittedName>
</protein>
<dbReference type="CDD" id="cd03820">
    <property type="entry name" value="GT4_AmsD-like"/>
    <property type="match status" value="1"/>
</dbReference>
<name>A0A5E4TR57_9BURK</name>
<sequence>MTLPPICFLTGTLSAFAGAERATATLANALAARGHRVHILAQWGRTPVFPLAPGVTHHALFDARVSFKRHFAATVCGIRRYLREHAIGTLVDVDPMLAWFTEPATFGLPVRRIAWEHSTYASDLGRKSRRYARRLAAARADAVVTLTDDDTRAWRRHHPRARANIVTIPNPLGISPPPVRNTLDAPVVLAVGRLVVAKGFDLLLRAWTQVAPDAPGWRLRIVGDGPMDTVLRDQARDDGIADRVDFIPATSDIATHYASASVYCLSSRQESFGLVLIEAQAFGLPIVAFAADAGPRSLLTDGVDSLIAPAGDVDALAAGLRRFIGSHDLREQFGRAGFVHARRFTPDAIAALWEPLLAGGGRP</sequence>
<evidence type="ECO:0000256" key="1">
    <source>
        <dbReference type="ARBA" id="ARBA00022676"/>
    </source>
</evidence>
<dbReference type="Gene3D" id="3.40.50.2000">
    <property type="entry name" value="Glycogen Phosphorylase B"/>
    <property type="match status" value="2"/>
</dbReference>
<dbReference type="Pfam" id="PF13439">
    <property type="entry name" value="Glyco_transf_4"/>
    <property type="match status" value="1"/>
</dbReference>
<dbReference type="EC" id="2.4.1.292" evidence="6"/>
<evidence type="ECO:0000256" key="2">
    <source>
        <dbReference type="ARBA" id="ARBA00022679"/>
    </source>
</evidence>
<evidence type="ECO:0000259" key="4">
    <source>
        <dbReference type="Pfam" id="PF00534"/>
    </source>
</evidence>
<dbReference type="SUPFAM" id="SSF53756">
    <property type="entry name" value="UDP-Glycosyltransferase/glycogen phosphorylase"/>
    <property type="match status" value="1"/>
</dbReference>
<dbReference type="RefSeq" id="WP_150696406.1">
    <property type="nucleotide sequence ID" value="NZ_CABPRZ010000005.1"/>
</dbReference>
<evidence type="ECO:0000256" key="3">
    <source>
        <dbReference type="SAM" id="SignalP"/>
    </source>
</evidence>
<feature type="chain" id="PRO_5022781976" evidence="3">
    <location>
        <begin position="18"/>
        <end position="363"/>
    </location>
</feature>